<gene>
    <name evidence="2" type="ORF">POCTA_138.1.T0200231</name>
</gene>
<accession>A0A8S1T8S3</accession>
<protein>
    <submittedName>
        <fullName evidence="2">Uncharacterized protein</fullName>
    </submittedName>
</protein>
<dbReference type="OrthoDB" id="311964at2759"/>
<organism evidence="2 3">
    <name type="scientific">Paramecium octaurelia</name>
    <dbReference type="NCBI Taxonomy" id="43137"/>
    <lineage>
        <taxon>Eukaryota</taxon>
        <taxon>Sar</taxon>
        <taxon>Alveolata</taxon>
        <taxon>Ciliophora</taxon>
        <taxon>Intramacronucleata</taxon>
        <taxon>Oligohymenophorea</taxon>
        <taxon>Peniculida</taxon>
        <taxon>Parameciidae</taxon>
        <taxon>Paramecium</taxon>
    </lineage>
</organism>
<dbReference type="OMA" id="HFQDDER"/>
<feature type="region of interest" description="Disordered" evidence="1">
    <location>
        <begin position="107"/>
        <end position="128"/>
    </location>
</feature>
<keyword evidence="3" id="KW-1185">Reference proteome</keyword>
<comment type="caution">
    <text evidence="2">The sequence shown here is derived from an EMBL/GenBank/DDBJ whole genome shotgun (WGS) entry which is preliminary data.</text>
</comment>
<reference evidence="2" key="1">
    <citation type="submission" date="2021-01" db="EMBL/GenBank/DDBJ databases">
        <authorList>
            <consortium name="Genoscope - CEA"/>
            <person name="William W."/>
        </authorList>
    </citation>
    <scope>NUCLEOTIDE SEQUENCE</scope>
</reference>
<proteinExistence type="predicted"/>
<evidence type="ECO:0000313" key="3">
    <source>
        <dbReference type="Proteomes" id="UP000683925"/>
    </source>
</evidence>
<dbReference type="AlphaFoldDB" id="A0A8S1T8S3"/>
<sequence length="252" mass="30402">MIIIIDIIQSIYDRIILIIYQSPLEKAKSCYLKFRNQNIIILILDILTNLIFKYNDANLLQLKFFRIALFNFYSSTYPYLNHFFNKNVQQQQQTKQEELLPQVKNEDLSQQHKKKVVEQQKPSSSDDKKIHIFPGQSKNYYKNMSQKIVKFIFEHFQDDERVMNDSHIKKFIKIPSQSFNRDSILKLKKSKFARKILRLFFANLKWVRPFISQNKAELSLYFRYNKQLYCPQKSLQQNQSHQVKEDCIKQEE</sequence>
<dbReference type="Proteomes" id="UP000683925">
    <property type="component" value="Unassembled WGS sequence"/>
</dbReference>
<dbReference type="EMBL" id="CAJJDP010000020">
    <property type="protein sequence ID" value="CAD8147849.1"/>
    <property type="molecule type" value="Genomic_DNA"/>
</dbReference>
<evidence type="ECO:0000313" key="2">
    <source>
        <dbReference type="EMBL" id="CAD8147849.1"/>
    </source>
</evidence>
<name>A0A8S1T8S3_PAROT</name>
<evidence type="ECO:0000256" key="1">
    <source>
        <dbReference type="SAM" id="MobiDB-lite"/>
    </source>
</evidence>